<sequence length="662" mass="71417">MGAMPHRRLNEGHDMSEAAILIKLVVDKKQELDVADFTLREVLSEIPEYRVTVYDQDTALDVLVGKPVTLEFVEDVYSDATPRDFAGLIMSAERAVDRSGSPVLSLLIQPRLAVLGLSVHSAIYQKKDAVDILKEVLARNGLSRVTVSGSKGKAKRDTVIQFNENDLSFVRRILAEEGLAFYVHDGKSAETLVVHDVQKPFPKGTEPLKLTDTELSDVSRVAAERLNLRRNLRADKVELTHYDPEKADMATAGPSIASEAKTTETPNVMEYRHVTIGDLKAAELKVLASAEQRPELALTGQCEHPAMYIGQEIDVASTGSSDIAGRYMLVGLTYVMVRGNALSCRFEAVPSSHIPAPERLPKPLIAGVHNAIVVGSSSAKAGDVACDAMGRVQVRFFWDKSSNPSGYLRVAEPYAGSGYGAQFTPRVGHEVLVSFLHGDPDAPVITGQLYTEKNKPPFAEKNTTKTGLRSKLEGDPNELEFDDKEGAELIGLRAAKDFELIVTENVTRDVKKLDTTTIGEDCKLDIGKTWDIKVADAQTNSAKSRSSKITNAEDVSAKEITLSGSSKITLKVGSSKIELTSSGIKIDAPQVSVTGKSKVEVKSNASLALSGLTSKLEAKTALDLKGLNINAKGSVMVKVEGPMAEISGSGMLTLKGAMTMIN</sequence>
<reference evidence="5 6" key="1">
    <citation type="submission" date="2016-10" db="EMBL/GenBank/DDBJ databases">
        <authorList>
            <person name="de Groot N.N."/>
        </authorList>
    </citation>
    <scope>NUCLEOTIDE SEQUENCE [LARGE SCALE GENOMIC DNA]</scope>
    <source>
        <strain evidence="5 6">U95</strain>
    </source>
</reference>
<keyword evidence="6" id="KW-1185">Reference proteome</keyword>
<dbReference type="InterPro" id="IPR054030">
    <property type="entry name" value="Gp5_Vgr_C"/>
</dbReference>
<feature type="region of interest" description="Disordered" evidence="2">
    <location>
        <begin position="455"/>
        <end position="479"/>
    </location>
</feature>
<dbReference type="Proteomes" id="UP000198767">
    <property type="component" value="Unassembled WGS sequence"/>
</dbReference>
<feature type="domain" description="Gp5/Type VI secretion system Vgr C-terminal trimerisation" evidence="4">
    <location>
        <begin position="470"/>
        <end position="557"/>
    </location>
</feature>
<name>A0A1G5QI94_9RHOB</name>
<dbReference type="AlphaFoldDB" id="A0A1G5QI94"/>
<dbReference type="SUPFAM" id="SSF69279">
    <property type="entry name" value="Phage tail proteins"/>
    <property type="match status" value="2"/>
</dbReference>
<feature type="domain" description="Gp5/Type VI secretion system Vgr protein OB-fold" evidence="3">
    <location>
        <begin position="387"/>
        <end position="450"/>
    </location>
</feature>
<dbReference type="Gene3D" id="3.55.50.10">
    <property type="entry name" value="Baseplate protein-like domains"/>
    <property type="match status" value="1"/>
</dbReference>
<dbReference type="STRING" id="1156985.SAMN04488118_104230"/>
<evidence type="ECO:0000259" key="3">
    <source>
        <dbReference type="Pfam" id="PF04717"/>
    </source>
</evidence>
<dbReference type="SUPFAM" id="SSF69349">
    <property type="entry name" value="Phage fibre proteins"/>
    <property type="match status" value="1"/>
</dbReference>
<dbReference type="InterPro" id="IPR006533">
    <property type="entry name" value="T6SS_Vgr_RhsGE"/>
</dbReference>
<dbReference type="Gene3D" id="2.40.50.230">
    <property type="entry name" value="Gp5 N-terminal domain"/>
    <property type="match status" value="1"/>
</dbReference>
<dbReference type="NCBIfam" id="TIGR03361">
    <property type="entry name" value="VI_Rhs_Vgr"/>
    <property type="match status" value="1"/>
</dbReference>
<evidence type="ECO:0000256" key="1">
    <source>
        <dbReference type="ARBA" id="ARBA00005558"/>
    </source>
</evidence>
<evidence type="ECO:0000313" key="5">
    <source>
        <dbReference type="EMBL" id="SCZ61348.1"/>
    </source>
</evidence>
<dbReference type="EMBL" id="FMWG01000004">
    <property type="protein sequence ID" value="SCZ61348.1"/>
    <property type="molecule type" value="Genomic_DNA"/>
</dbReference>
<dbReference type="InterPro" id="IPR017847">
    <property type="entry name" value="T6SS_RhsGE_Vgr_subset"/>
</dbReference>
<dbReference type="Gene3D" id="4.10.220.110">
    <property type="match status" value="1"/>
</dbReference>
<evidence type="ECO:0000259" key="4">
    <source>
        <dbReference type="Pfam" id="PF22178"/>
    </source>
</evidence>
<accession>A0A1G5QI94</accession>
<dbReference type="InterPro" id="IPR037026">
    <property type="entry name" value="Vgr_OB-fold_dom_sf"/>
</dbReference>
<gene>
    <name evidence="5" type="ORF">SAMN04488118_104230</name>
</gene>
<protein>
    <submittedName>
        <fullName evidence="5">Type VI secretion system secreted protein VgrG</fullName>
    </submittedName>
</protein>
<dbReference type="Pfam" id="PF05954">
    <property type="entry name" value="Phage_GPD"/>
    <property type="match status" value="1"/>
</dbReference>
<dbReference type="Pfam" id="PF22178">
    <property type="entry name" value="Gp5_trimer_C"/>
    <property type="match status" value="1"/>
</dbReference>
<dbReference type="NCBIfam" id="TIGR01646">
    <property type="entry name" value="vgr_GE"/>
    <property type="match status" value="1"/>
</dbReference>
<evidence type="ECO:0000256" key="2">
    <source>
        <dbReference type="SAM" id="MobiDB-lite"/>
    </source>
</evidence>
<proteinExistence type="inferred from homology"/>
<dbReference type="SUPFAM" id="SSF69255">
    <property type="entry name" value="gp5 N-terminal domain-like"/>
    <property type="match status" value="1"/>
</dbReference>
<evidence type="ECO:0000313" key="6">
    <source>
        <dbReference type="Proteomes" id="UP000198767"/>
    </source>
</evidence>
<comment type="similarity">
    <text evidence="1">Belongs to the VgrG protein family.</text>
</comment>
<dbReference type="InterPro" id="IPR006531">
    <property type="entry name" value="Gp5/Vgr_OB"/>
</dbReference>
<dbReference type="Pfam" id="PF04717">
    <property type="entry name" value="Phage_base_V"/>
    <property type="match status" value="1"/>
</dbReference>
<organism evidence="5 6">
    <name type="scientific">Epibacterium ulvae</name>
    <dbReference type="NCBI Taxonomy" id="1156985"/>
    <lineage>
        <taxon>Bacteria</taxon>
        <taxon>Pseudomonadati</taxon>
        <taxon>Pseudomonadota</taxon>
        <taxon>Alphaproteobacteria</taxon>
        <taxon>Rhodobacterales</taxon>
        <taxon>Roseobacteraceae</taxon>
        <taxon>Epibacterium</taxon>
    </lineage>
</organism>
<dbReference type="Gene3D" id="2.30.110.50">
    <property type="match status" value="1"/>
</dbReference>